<keyword evidence="9" id="KW-1185">Reference proteome</keyword>
<keyword evidence="6" id="KW-0812">Transmembrane</keyword>
<evidence type="ECO:0000256" key="2">
    <source>
        <dbReference type="ARBA" id="ARBA00022771"/>
    </source>
</evidence>
<name>A0A8T1XRU5_ARASU</name>
<reference evidence="8 9" key="1">
    <citation type="submission" date="2020-12" db="EMBL/GenBank/DDBJ databases">
        <title>Concerted genomic and epigenomic changes stabilize Arabidopsis allopolyploids.</title>
        <authorList>
            <person name="Chen Z."/>
        </authorList>
    </citation>
    <scope>NUCLEOTIDE SEQUENCE [LARGE SCALE GENOMIC DNA]</scope>
    <source>
        <strain evidence="8">As9502</strain>
        <tissue evidence="8">Leaf</tissue>
    </source>
</reference>
<feature type="coiled-coil region" evidence="5">
    <location>
        <begin position="51"/>
        <end position="117"/>
    </location>
</feature>
<evidence type="ECO:0000259" key="7">
    <source>
        <dbReference type="PROSITE" id="PS51999"/>
    </source>
</evidence>
<dbReference type="Proteomes" id="UP000694251">
    <property type="component" value="Chromosome 13"/>
</dbReference>
<keyword evidence="1" id="KW-0479">Metal-binding</keyword>
<dbReference type="GO" id="GO:0008270">
    <property type="term" value="F:zinc ion binding"/>
    <property type="evidence" value="ECO:0007669"/>
    <property type="project" value="UniProtKB-KW"/>
</dbReference>
<evidence type="ECO:0000313" key="8">
    <source>
        <dbReference type="EMBL" id="KAG7536808.1"/>
    </source>
</evidence>
<sequence length="132" mass="15246">MGDRGFPTRCRCGETVKMGTSRTAKNPGRLFHSCPNGSAEDRWFHTFKWTDECMVEEIEDLKLQMNNLEEDSRSLQKSYNACESVVGTLQMENRVCEAVVENEMQECKIELRSLKNMIGCVLVLLLVYMFMF</sequence>
<keyword evidence="3" id="KW-0862">Zinc</keyword>
<evidence type="ECO:0000256" key="4">
    <source>
        <dbReference type="PROSITE-ProRule" id="PRU01343"/>
    </source>
</evidence>
<gene>
    <name evidence="8" type="ORF">ISN44_As13g007350</name>
</gene>
<accession>A0A8T1XRU5</accession>
<dbReference type="Pfam" id="PF06839">
    <property type="entry name" value="Zn_ribbon_GRF"/>
    <property type="match status" value="1"/>
</dbReference>
<feature type="domain" description="GRF-type" evidence="7">
    <location>
        <begin position="10"/>
        <end position="53"/>
    </location>
</feature>
<evidence type="ECO:0000313" key="9">
    <source>
        <dbReference type="Proteomes" id="UP000694251"/>
    </source>
</evidence>
<dbReference type="PANTHER" id="PTHR33248">
    <property type="entry name" value="ZINC ION-BINDING PROTEIN"/>
    <property type="match status" value="1"/>
</dbReference>
<evidence type="ECO:0000256" key="6">
    <source>
        <dbReference type="SAM" id="Phobius"/>
    </source>
</evidence>
<protein>
    <submittedName>
        <fullName evidence="8">Zinc finger GRF-type</fullName>
    </submittedName>
</protein>
<organism evidence="8 9">
    <name type="scientific">Arabidopsis suecica</name>
    <name type="common">Swedish thale-cress</name>
    <name type="synonym">Cardaminopsis suecica</name>
    <dbReference type="NCBI Taxonomy" id="45249"/>
    <lineage>
        <taxon>Eukaryota</taxon>
        <taxon>Viridiplantae</taxon>
        <taxon>Streptophyta</taxon>
        <taxon>Embryophyta</taxon>
        <taxon>Tracheophyta</taxon>
        <taxon>Spermatophyta</taxon>
        <taxon>Magnoliopsida</taxon>
        <taxon>eudicotyledons</taxon>
        <taxon>Gunneridae</taxon>
        <taxon>Pentapetalae</taxon>
        <taxon>rosids</taxon>
        <taxon>malvids</taxon>
        <taxon>Brassicales</taxon>
        <taxon>Brassicaceae</taxon>
        <taxon>Camelineae</taxon>
        <taxon>Arabidopsis</taxon>
    </lineage>
</organism>
<evidence type="ECO:0000256" key="3">
    <source>
        <dbReference type="ARBA" id="ARBA00022833"/>
    </source>
</evidence>
<keyword evidence="5" id="KW-0175">Coiled coil</keyword>
<dbReference type="OrthoDB" id="1103794at2759"/>
<proteinExistence type="predicted"/>
<evidence type="ECO:0000256" key="5">
    <source>
        <dbReference type="SAM" id="Coils"/>
    </source>
</evidence>
<evidence type="ECO:0000256" key="1">
    <source>
        <dbReference type="ARBA" id="ARBA00022723"/>
    </source>
</evidence>
<keyword evidence="2 4" id="KW-0863">Zinc-finger</keyword>
<dbReference type="PROSITE" id="PS51999">
    <property type="entry name" value="ZF_GRF"/>
    <property type="match status" value="1"/>
</dbReference>
<feature type="transmembrane region" description="Helical" evidence="6">
    <location>
        <begin position="114"/>
        <end position="131"/>
    </location>
</feature>
<dbReference type="EMBL" id="JAEFBJ010000013">
    <property type="protein sequence ID" value="KAG7536808.1"/>
    <property type="molecule type" value="Genomic_DNA"/>
</dbReference>
<keyword evidence="6" id="KW-0472">Membrane</keyword>
<comment type="caution">
    <text evidence="8">The sequence shown here is derived from an EMBL/GenBank/DDBJ whole genome shotgun (WGS) entry which is preliminary data.</text>
</comment>
<dbReference type="InterPro" id="IPR010666">
    <property type="entry name" value="Znf_GRF"/>
</dbReference>
<dbReference type="AlphaFoldDB" id="A0A8T1XRU5"/>
<keyword evidence="6" id="KW-1133">Transmembrane helix</keyword>